<proteinExistence type="predicted"/>
<keyword evidence="2" id="KW-1185">Reference proteome</keyword>
<dbReference type="EMBL" id="LTAZ01000003">
    <property type="protein sequence ID" value="KYH27106.1"/>
    <property type="molecule type" value="Genomic_DNA"/>
</dbReference>
<reference evidence="1 2" key="1">
    <citation type="submission" date="2016-02" db="EMBL/GenBank/DDBJ databases">
        <title>Genome sequence of Halalkalicoccus paucihalophilus DSM 24557.</title>
        <authorList>
            <person name="Poehlein A."/>
            <person name="Daniel R."/>
        </authorList>
    </citation>
    <scope>NUCLEOTIDE SEQUENCE [LARGE SCALE GENOMIC DNA]</scope>
    <source>
        <strain evidence="1 2">DSM 24557</strain>
    </source>
</reference>
<dbReference type="AlphaFoldDB" id="A0A151AHH8"/>
<protein>
    <recommendedName>
        <fullName evidence="3">DUF2891 domain-containing protein</fullName>
    </recommendedName>
</protein>
<sequence length="358" mass="40259">MASLEEIDTEAVLSGRFDWIEPELIDRFAEHPLSGIEREFPHYVRSVESSSDIPSPADRHPVFYGCFDWHSAVHGHWSLCRQLRLFDDHPRTGEIVESVESRLTPKNVGHEVAHFEENPSFENPYGWGWFLRLAAELHAWEDRRADEWRAVLRPLEMKIVDLVETGFLSRERPIRVGTHGNSAFGLTCVLDYARVVGDGSLASAATETARRFYADDRDYPIEYEPLGWDFLSPALTEADLMRRVLDKKAFAGWLGDFLPDVVESPYEELPEPAAVDPEAEDGMELHLAGLDLSRAWCLAGVAEAIDNQHLGAVFEEFAGRHAETGLTVAFTDEYSGSHWLTSFALYLVTRGEGTVGPA</sequence>
<organism evidence="1 2">
    <name type="scientific">Halalkalicoccus paucihalophilus</name>
    <dbReference type="NCBI Taxonomy" id="1008153"/>
    <lineage>
        <taxon>Archaea</taxon>
        <taxon>Methanobacteriati</taxon>
        <taxon>Methanobacteriota</taxon>
        <taxon>Stenosarchaea group</taxon>
        <taxon>Halobacteria</taxon>
        <taxon>Halobacteriales</taxon>
        <taxon>Halococcaceae</taxon>
        <taxon>Halalkalicoccus</taxon>
    </lineage>
</organism>
<name>A0A151AHH8_9EURY</name>
<comment type="caution">
    <text evidence="1">The sequence shown here is derived from an EMBL/GenBank/DDBJ whole genome shotgun (WGS) entry which is preliminary data.</text>
</comment>
<dbReference type="OrthoDB" id="172835at2157"/>
<dbReference type="PATRIC" id="fig|1008153.3.peg.1004"/>
<evidence type="ECO:0008006" key="3">
    <source>
        <dbReference type="Google" id="ProtNLM"/>
    </source>
</evidence>
<gene>
    <name evidence="1" type="ORF">HAPAU_09960</name>
</gene>
<dbReference type="InterPro" id="IPR021365">
    <property type="entry name" value="DUF2891"/>
</dbReference>
<evidence type="ECO:0000313" key="2">
    <source>
        <dbReference type="Proteomes" id="UP000075321"/>
    </source>
</evidence>
<dbReference type="Pfam" id="PF11199">
    <property type="entry name" value="DUF2891"/>
    <property type="match status" value="1"/>
</dbReference>
<accession>A0A151AHH8</accession>
<evidence type="ECO:0000313" key="1">
    <source>
        <dbReference type="EMBL" id="KYH27106.1"/>
    </source>
</evidence>
<dbReference type="RefSeq" id="WP_066380213.1">
    <property type="nucleotide sequence ID" value="NZ_LTAZ01000003.1"/>
</dbReference>
<dbReference type="Proteomes" id="UP000075321">
    <property type="component" value="Unassembled WGS sequence"/>
</dbReference>